<accession>M5EZV5</accession>
<evidence type="ECO:0000256" key="1">
    <source>
        <dbReference type="SAM" id="MobiDB-lite"/>
    </source>
</evidence>
<comment type="caution">
    <text evidence="2">The sequence shown here is derived from an EMBL/GenBank/DDBJ whole genome shotgun (WGS) entry which is preliminary data.</text>
</comment>
<dbReference type="AlphaFoldDB" id="M5EZV5"/>
<evidence type="ECO:0000313" key="3">
    <source>
        <dbReference type="Proteomes" id="UP000012062"/>
    </source>
</evidence>
<protein>
    <submittedName>
        <fullName evidence="2">Uncharacterized protein</fullName>
    </submittedName>
</protein>
<reference evidence="2 3" key="1">
    <citation type="submission" date="2013-02" db="EMBL/GenBank/DDBJ databases">
        <authorList>
            <person name="Genoscope - CEA"/>
        </authorList>
    </citation>
    <scope>NUCLEOTIDE SEQUENCE [LARGE SCALE GENOMIC DNA]</scope>
    <source>
        <strain evidence="2 3">STM 2683</strain>
    </source>
</reference>
<evidence type="ECO:0000313" key="2">
    <source>
        <dbReference type="EMBL" id="CCV09613.1"/>
    </source>
</evidence>
<sequence length="148" mass="16268">MLRQGTVPESSANETGGRNELRGRALSSRPHSAITTMRKARIALAHRLVIIMQNWMTAPIVGVDAEGLVRDGREHSAMRPFHGDRQSSYSLAPPQRLFYEGGAEGPRQADTAGSRSWFSNMTRWPTSFLRAMINAQTACAAATSRAWA</sequence>
<dbReference type="EMBL" id="CAUM01000191">
    <property type="protein sequence ID" value="CCV09613.1"/>
    <property type="molecule type" value="Genomic_DNA"/>
</dbReference>
<organism evidence="2 3">
    <name type="scientific">Mesorhizobium metallidurans STM 2683</name>
    <dbReference type="NCBI Taxonomy" id="1297569"/>
    <lineage>
        <taxon>Bacteria</taxon>
        <taxon>Pseudomonadati</taxon>
        <taxon>Pseudomonadota</taxon>
        <taxon>Alphaproteobacteria</taxon>
        <taxon>Hyphomicrobiales</taxon>
        <taxon>Phyllobacteriaceae</taxon>
        <taxon>Mesorhizobium</taxon>
    </lineage>
</organism>
<name>M5EZV5_9HYPH</name>
<keyword evidence="3" id="KW-1185">Reference proteome</keyword>
<proteinExistence type="predicted"/>
<gene>
    <name evidence="2" type="ORF">MESS2_p90022</name>
</gene>
<dbReference type="Proteomes" id="UP000012062">
    <property type="component" value="Unassembled WGS sequence"/>
</dbReference>
<feature type="region of interest" description="Disordered" evidence="1">
    <location>
        <begin position="1"/>
        <end position="32"/>
    </location>
</feature>
<feature type="compositionally biased region" description="Polar residues" evidence="1">
    <location>
        <begin position="7"/>
        <end position="16"/>
    </location>
</feature>